<feature type="chain" id="PRO_5044187864" evidence="5">
    <location>
        <begin position="27"/>
        <end position="458"/>
    </location>
</feature>
<dbReference type="Pfam" id="PF00023">
    <property type="entry name" value="Ank"/>
    <property type="match status" value="1"/>
</dbReference>
<sequence>MAWQSGAAAGVLASLAAAGLLRGSAGQPVRDEAEEQQQQQLACWLSASLTAFEASLALEQATERGDVARMEALLQQGSARVDVPLLDWPPSGDTCLHVAAGRGHAAAVVLLLERQAQADAPNYEGASALHRAAAAGSAETASLLLGAGAAVGAATSSGATALHLAAGVGRLGVVKLLLARGADAQSMDRDGSTPLEDAHRATSDPCCGGDAPGMHFSGVISLLETLRKMPADARRAAAARSWELHAASALQDAATSGNLSSLALLLASYSADVDAVDYDGTTALHAAAEAEAEATVSLALLLSAGADVGAADPYGNTPLHAAARSGAVEAAEMLLSSGADWRVANVAGRRAVDVARAGGHEGVVALLEREAAAPAAARDGGRAARVAAEAAASLRAVGGAQREGSPASAGPYLMRAPSGGGGHDDEALRQPISVSGSQRPVDWIVSEVEGLRIFEPAR</sequence>
<dbReference type="Proteomes" id="UP000013827">
    <property type="component" value="Unassembled WGS sequence"/>
</dbReference>
<evidence type="ECO:0000313" key="7">
    <source>
        <dbReference type="Proteomes" id="UP000013827"/>
    </source>
</evidence>
<dbReference type="PANTHER" id="PTHR24171:SF10">
    <property type="entry name" value="ANKYRIN REPEAT DOMAIN-CONTAINING PROTEIN 29-LIKE"/>
    <property type="match status" value="1"/>
</dbReference>
<feature type="repeat" description="ANK" evidence="3">
    <location>
        <begin position="245"/>
        <end position="278"/>
    </location>
</feature>
<dbReference type="Gene3D" id="1.25.40.20">
    <property type="entry name" value="Ankyrin repeat-containing domain"/>
    <property type="match status" value="4"/>
</dbReference>
<dbReference type="eggNOG" id="KOG4177">
    <property type="taxonomic scope" value="Eukaryota"/>
</dbReference>
<dbReference type="PROSITE" id="PS50297">
    <property type="entry name" value="ANK_REP_REGION"/>
    <property type="match status" value="5"/>
</dbReference>
<reference evidence="7" key="1">
    <citation type="journal article" date="2013" name="Nature">
        <title>Pan genome of the phytoplankton Emiliania underpins its global distribution.</title>
        <authorList>
            <person name="Read B.A."/>
            <person name="Kegel J."/>
            <person name="Klute M.J."/>
            <person name="Kuo A."/>
            <person name="Lefebvre S.C."/>
            <person name="Maumus F."/>
            <person name="Mayer C."/>
            <person name="Miller J."/>
            <person name="Monier A."/>
            <person name="Salamov A."/>
            <person name="Young J."/>
            <person name="Aguilar M."/>
            <person name="Claverie J.M."/>
            <person name="Frickenhaus S."/>
            <person name="Gonzalez K."/>
            <person name="Herman E.K."/>
            <person name="Lin Y.C."/>
            <person name="Napier J."/>
            <person name="Ogata H."/>
            <person name="Sarno A.F."/>
            <person name="Shmutz J."/>
            <person name="Schroeder D."/>
            <person name="de Vargas C."/>
            <person name="Verret F."/>
            <person name="von Dassow P."/>
            <person name="Valentin K."/>
            <person name="Van de Peer Y."/>
            <person name="Wheeler G."/>
            <person name="Dacks J.B."/>
            <person name="Delwiche C.F."/>
            <person name="Dyhrman S.T."/>
            <person name="Glockner G."/>
            <person name="John U."/>
            <person name="Richards T."/>
            <person name="Worden A.Z."/>
            <person name="Zhang X."/>
            <person name="Grigoriev I.V."/>
            <person name="Allen A.E."/>
            <person name="Bidle K."/>
            <person name="Borodovsky M."/>
            <person name="Bowler C."/>
            <person name="Brownlee C."/>
            <person name="Cock J.M."/>
            <person name="Elias M."/>
            <person name="Gladyshev V.N."/>
            <person name="Groth M."/>
            <person name="Guda C."/>
            <person name="Hadaegh A."/>
            <person name="Iglesias-Rodriguez M.D."/>
            <person name="Jenkins J."/>
            <person name="Jones B.M."/>
            <person name="Lawson T."/>
            <person name="Leese F."/>
            <person name="Lindquist E."/>
            <person name="Lobanov A."/>
            <person name="Lomsadze A."/>
            <person name="Malik S.B."/>
            <person name="Marsh M.E."/>
            <person name="Mackinder L."/>
            <person name="Mock T."/>
            <person name="Mueller-Roeber B."/>
            <person name="Pagarete A."/>
            <person name="Parker M."/>
            <person name="Probert I."/>
            <person name="Quesneville H."/>
            <person name="Raines C."/>
            <person name="Rensing S.A."/>
            <person name="Riano-Pachon D.M."/>
            <person name="Richier S."/>
            <person name="Rokitta S."/>
            <person name="Shiraiwa Y."/>
            <person name="Soanes D.M."/>
            <person name="van der Giezen M."/>
            <person name="Wahlund T.M."/>
            <person name="Williams B."/>
            <person name="Wilson W."/>
            <person name="Wolfe G."/>
            <person name="Wurch L.L."/>
        </authorList>
    </citation>
    <scope>NUCLEOTIDE SEQUENCE</scope>
</reference>
<dbReference type="AlphaFoldDB" id="A0A0D3IVT6"/>
<reference evidence="6" key="2">
    <citation type="submission" date="2024-10" db="UniProtKB">
        <authorList>
            <consortium name="EnsemblProtists"/>
        </authorList>
    </citation>
    <scope>IDENTIFICATION</scope>
</reference>
<dbReference type="InterPro" id="IPR002110">
    <property type="entry name" value="Ankyrin_rpt"/>
</dbReference>
<keyword evidence="5" id="KW-0732">Signal</keyword>
<protein>
    <submittedName>
        <fullName evidence="6">Uncharacterized protein</fullName>
    </submittedName>
</protein>
<evidence type="ECO:0000313" key="6">
    <source>
        <dbReference type="EnsemblProtists" id="EOD15371"/>
    </source>
</evidence>
<feature type="signal peptide" evidence="5">
    <location>
        <begin position="1"/>
        <end position="26"/>
    </location>
</feature>
<keyword evidence="7" id="KW-1185">Reference proteome</keyword>
<evidence type="ECO:0000256" key="2">
    <source>
        <dbReference type="ARBA" id="ARBA00023043"/>
    </source>
</evidence>
<dbReference type="Pfam" id="PF12796">
    <property type="entry name" value="Ank_2"/>
    <property type="match status" value="2"/>
</dbReference>
<feature type="repeat" description="ANK" evidence="3">
    <location>
        <begin position="279"/>
        <end position="313"/>
    </location>
</feature>
<dbReference type="InterPro" id="IPR036770">
    <property type="entry name" value="Ankyrin_rpt-contain_sf"/>
</dbReference>
<feature type="region of interest" description="Disordered" evidence="4">
    <location>
        <begin position="397"/>
        <end position="428"/>
    </location>
</feature>
<evidence type="ECO:0000256" key="4">
    <source>
        <dbReference type="SAM" id="MobiDB-lite"/>
    </source>
</evidence>
<dbReference type="OMA" id="KGENDWT"/>
<feature type="repeat" description="ANK" evidence="3">
    <location>
        <begin position="91"/>
        <end position="123"/>
    </location>
</feature>
<dbReference type="PRINTS" id="PR01415">
    <property type="entry name" value="ANKYRIN"/>
</dbReference>
<dbReference type="HOGENOM" id="CLU_597780_0_0_1"/>
<dbReference type="GeneID" id="17261517"/>
<proteinExistence type="predicted"/>
<dbReference type="RefSeq" id="XP_005767800.1">
    <property type="nucleotide sequence ID" value="XM_005767743.1"/>
</dbReference>
<organism evidence="6 7">
    <name type="scientific">Emiliania huxleyi (strain CCMP1516)</name>
    <dbReference type="NCBI Taxonomy" id="280463"/>
    <lineage>
        <taxon>Eukaryota</taxon>
        <taxon>Haptista</taxon>
        <taxon>Haptophyta</taxon>
        <taxon>Prymnesiophyceae</taxon>
        <taxon>Isochrysidales</taxon>
        <taxon>Noelaerhabdaceae</taxon>
        <taxon>Emiliania</taxon>
    </lineage>
</organism>
<name>A0A0D3IVT6_EMIH1</name>
<dbReference type="PROSITE" id="PS50088">
    <property type="entry name" value="ANK_REPEAT"/>
    <property type="match status" value="6"/>
</dbReference>
<feature type="repeat" description="ANK" evidence="3">
    <location>
        <begin position="314"/>
        <end position="346"/>
    </location>
</feature>
<feature type="repeat" description="ANK" evidence="3">
    <location>
        <begin position="157"/>
        <end position="189"/>
    </location>
</feature>
<dbReference type="PANTHER" id="PTHR24171">
    <property type="entry name" value="ANKYRIN REPEAT DOMAIN-CONTAINING PROTEIN 39-RELATED"/>
    <property type="match status" value="1"/>
</dbReference>
<evidence type="ECO:0000256" key="1">
    <source>
        <dbReference type="ARBA" id="ARBA00022737"/>
    </source>
</evidence>
<evidence type="ECO:0000256" key="5">
    <source>
        <dbReference type="SAM" id="SignalP"/>
    </source>
</evidence>
<accession>A0A0D3IVT6</accession>
<dbReference type="EnsemblProtists" id="EOD15371">
    <property type="protein sequence ID" value="EOD15371"/>
    <property type="gene ID" value="EMIHUDRAFT_103336"/>
</dbReference>
<evidence type="ECO:0000256" key="3">
    <source>
        <dbReference type="PROSITE-ProRule" id="PRU00023"/>
    </source>
</evidence>
<dbReference type="KEGG" id="ehx:EMIHUDRAFT_103336"/>
<dbReference type="SMART" id="SM00248">
    <property type="entry name" value="ANK"/>
    <property type="match status" value="7"/>
</dbReference>
<dbReference type="PaxDb" id="2903-EOD15371"/>
<dbReference type="STRING" id="2903.R1DXA5"/>
<keyword evidence="1" id="KW-0677">Repeat</keyword>
<feature type="repeat" description="ANK" evidence="3">
    <location>
        <begin position="124"/>
        <end position="156"/>
    </location>
</feature>
<keyword evidence="2 3" id="KW-0040">ANK repeat</keyword>
<dbReference type="SUPFAM" id="SSF48403">
    <property type="entry name" value="Ankyrin repeat"/>
    <property type="match status" value="1"/>
</dbReference>